<dbReference type="InterPro" id="IPR020814">
    <property type="entry name" value="Ribosomal_S6_plastid/chlpt"/>
</dbReference>
<dbReference type="OrthoDB" id="9812702at2"/>
<dbReference type="InterPro" id="IPR014717">
    <property type="entry name" value="Transl_elong_EF1B/ribsomal_bS6"/>
</dbReference>
<evidence type="ECO:0000313" key="8">
    <source>
        <dbReference type="EMBL" id="RJF83937.1"/>
    </source>
</evidence>
<dbReference type="Gene3D" id="3.30.70.60">
    <property type="match status" value="1"/>
</dbReference>
<dbReference type="InterPro" id="IPR000529">
    <property type="entry name" value="Ribosomal_bS6"/>
</dbReference>
<sequence length="147" mass="16681">MALYECVLIARQDISAAQAEALSEQFAQIIRDNGGTIEKTEYWGLKTLTYKVKKNRKGHYTLFNISAPAAAVAEMERNMSINEDVLRYMTVRVDELDANPSAMMQSRNERSDRGDRGDRGPRRFDDRGPRPPRRQDNVTASEGEIAQ</sequence>
<reference evidence="8 9" key="1">
    <citation type="submission" date="2018-09" db="EMBL/GenBank/DDBJ databases">
        <authorList>
            <person name="Zhu H."/>
        </authorList>
    </citation>
    <scope>NUCLEOTIDE SEQUENCE [LARGE SCALE GENOMIC DNA]</scope>
    <source>
        <strain evidence="8 9">K2W22B-5</strain>
    </source>
</reference>
<keyword evidence="6" id="KW-0694">RNA-binding</keyword>
<keyword evidence="3 6" id="KW-0687">Ribonucleoprotein</keyword>
<dbReference type="PANTHER" id="PTHR21011:SF1">
    <property type="entry name" value="SMALL RIBOSOMAL SUBUNIT PROTEIN BS6M"/>
    <property type="match status" value="1"/>
</dbReference>
<feature type="compositionally biased region" description="Basic and acidic residues" evidence="7">
    <location>
        <begin position="107"/>
        <end position="136"/>
    </location>
</feature>
<dbReference type="NCBIfam" id="TIGR00166">
    <property type="entry name" value="S6"/>
    <property type="match status" value="1"/>
</dbReference>
<keyword evidence="6" id="KW-0699">rRNA-binding</keyword>
<protein>
    <recommendedName>
        <fullName evidence="5 6">Small ribosomal subunit protein bS6</fullName>
    </recommendedName>
</protein>
<dbReference type="SUPFAM" id="SSF54995">
    <property type="entry name" value="Ribosomal protein S6"/>
    <property type="match status" value="1"/>
</dbReference>
<dbReference type="EMBL" id="QYUL01000001">
    <property type="protein sequence ID" value="RJF83937.1"/>
    <property type="molecule type" value="Genomic_DNA"/>
</dbReference>
<evidence type="ECO:0000256" key="1">
    <source>
        <dbReference type="ARBA" id="ARBA00009512"/>
    </source>
</evidence>
<accession>A0A418W1N7</accession>
<evidence type="ECO:0000256" key="5">
    <source>
        <dbReference type="ARBA" id="ARBA00035294"/>
    </source>
</evidence>
<comment type="similarity">
    <text evidence="1 6">Belongs to the bacterial ribosomal protein bS6 family.</text>
</comment>
<dbReference type="GO" id="GO:0070181">
    <property type="term" value="F:small ribosomal subunit rRNA binding"/>
    <property type="evidence" value="ECO:0007669"/>
    <property type="project" value="TreeGrafter"/>
</dbReference>
<evidence type="ECO:0000313" key="9">
    <source>
        <dbReference type="Proteomes" id="UP000283458"/>
    </source>
</evidence>
<name>A0A418W1N7_9PROT</name>
<proteinExistence type="inferred from homology"/>
<dbReference type="GO" id="GO:0003735">
    <property type="term" value="F:structural constituent of ribosome"/>
    <property type="evidence" value="ECO:0007669"/>
    <property type="project" value="InterPro"/>
</dbReference>
<evidence type="ECO:0000256" key="2">
    <source>
        <dbReference type="ARBA" id="ARBA00022980"/>
    </source>
</evidence>
<dbReference type="Pfam" id="PF01250">
    <property type="entry name" value="Ribosomal_S6"/>
    <property type="match status" value="1"/>
</dbReference>
<keyword evidence="9" id="KW-1185">Reference proteome</keyword>
<feature type="region of interest" description="Disordered" evidence="7">
    <location>
        <begin position="97"/>
        <end position="147"/>
    </location>
</feature>
<dbReference type="CDD" id="cd00473">
    <property type="entry name" value="bS6"/>
    <property type="match status" value="1"/>
</dbReference>
<dbReference type="HAMAP" id="MF_00360">
    <property type="entry name" value="Ribosomal_bS6"/>
    <property type="match status" value="1"/>
</dbReference>
<evidence type="ECO:0000256" key="3">
    <source>
        <dbReference type="ARBA" id="ARBA00023274"/>
    </source>
</evidence>
<dbReference type="PANTHER" id="PTHR21011">
    <property type="entry name" value="MITOCHONDRIAL 28S RIBOSOMAL PROTEIN S6"/>
    <property type="match status" value="1"/>
</dbReference>
<gene>
    <name evidence="6" type="primary">rpsF</name>
    <name evidence="8" type="ORF">D3877_04765</name>
</gene>
<evidence type="ECO:0000256" key="4">
    <source>
        <dbReference type="ARBA" id="ARBA00035104"/>
    </source>
</evidence>
<organism evidence="8 9">
    <name type="scientific">Azospirillum cavernae</name>
    <dbReference type="NCBI Taxonomy" id="2320860"/>
    <lineage>
        <taxon>Bacteria</taxon>
        <taxon>Pseudomonadati</taxon>
        <taxon>Pseudomonadota</taxon>
        <taxon>Alphaproteobacteria</taxon>
        <taxon>Rhodospirillales</taxon>
        <taxon>Azospirillaceae</taxon>
        <taxon>Azospirillum</taxon>
    </lineage>
</organism>
<evidence type="ECO:0000256" key="7">
    <source>
        <dbReference type="SAM" id="MobiDB-lite"/>
    </source>
</evidence>
<comment type="function">
    <text evidence="4 6">Binds together with bS18 to 16S ribosomal RNA.</text>
</comment>
<dbReference type="AlphaFoldDB" id="A0A418W1N7"/>
<evidence type="ECO:0000256" key="6">
    <source>
        <dbReference type="HAMAP-Rule" id="MF_00360"/>
    </source>
</evidence>
<dbReference type="InterPro" id="IPR035980">
    <property type="entry name" value="Ribosomal_bS6_sf"/>
</dbReference>
<dbReference type="RefSeq" id="WP_119829578.1">
    <property type="nucleotide sequence ID" value="NZ_QYUL01000001.1"/>
</dbReference>
<dbReference type="GO" id="GO:0006412">
    <property type="term" value="P:translation"/>
    <property type="evidence" value="ECO:0007669"/>
    <property type="project" value="UniProtKB-UniRule"/>
</dbReference>
<dbReference type="GO" id="GO:0022627">
    <property type="term" value="C:cytosolic small ribosomal subunit"/>
    <property type="evidence" value="ECO:0007669"/>
    <property type="project" value="TreeGrafter"/>
</dbReference>
<comment type="caution">
    <text evidence="8">The sequence shown here is derived from an EMBL/GenBank/DDBJ whole genome shotgun (WGS) entry which is preliminary data.</text>
</comment>
<keyword evidence="2 6" id="KW-0689">Ribosomal protein</keyword>
<dbReference type="Proteomes" id="UP000283458">
    <property type="component" value="Unassembled WGS sequence"/>
</dbReference>